<protein>
    <submittedName>
        <fullName evidence="4">Ribosomal protein S14</fullName>
    </submittedName>
</protein>
<dbReference type="GO" id="GO:0003735">
    <property type="term" value="F:structural constituent of ribosome"/>
    <property type="evidence" value="ECO:0007669"/>
    <property type="project" value="InterPro"/>
</dbReference>
<geneLocation type="plastid" evidence="4"/>
<organism evidence="4">
    <name type="scientific">Spumella sp. NIES-1846</name>
    <dbReference type="NCBI Taxonomy" id="2490549"/>
    <lineage>
        <taxon>Eukaryota</taxon>
        <taxon>Sar</taxon>
        <taxon>Stramenopiles</taxon>
        <taxon>Ochrophyta</taxon>
        <taxon>Chrysophyceae</taxon>
        <taxon>Chromulinales</taxon>
        <taxon>Chromulinaceae</taxon>
        <taxon>Spumella</taxon>
    </lineage>
</organism>
<evidence type="ECO:0000313" key="4">
    <source>
        <dbReference type="EMBL" id="BBH43112.1"/>
    </source>
</evidence>
<dbReference type="GO" id="GO:0005737">
    <property type="term" value="C:cytoplasm"/>
    <property type="evidence" value="ECO:0007669"/>
    <property type="project" value="UniProtKB-ARBA"/>
</dbReference>
<dbReference type="GO" id="GO:0006412">
    <property type="term" value="P:translation"/>
    <property type="evidence" value="ECO:0007669"/>
    <property type="project" value="InterPro"/>
</dbReference>
<keyword evidence="2 4" id="KW-0689">Ribosomal protein</keyword>
<reference evidence="4" key="1">
    <citation type="journal article" date="2019" name="Proc. Natl. Acad. Sci. U.S.A.">
        <title>Principles of plastid reductive evolution illuminated by nonphotosynthetic chrysophytes.</title>
        <authorList>
            <person name="Dorrell R.G."/>
            <person name="Azuma T."/>
            <person name="Nomura M."/>
            <person name="Audren de Kerdre G."/>
            <person name="Paoli L."/>
            <person name="Yang S."/>
            <person name="Bowler C."/>
            <person name="Ishii K."/>
            <person name="Miyashita H."/>
            <person name="Gile G.H."/>
            <person name="Kamikawa R."/>
        </authorList>
    </citation>
    <scope>NUCLEOTIDE SEQUENCE</scope>
    <source>
        <strain evidence="4">NIES-1846</strain>
    </source>
</reference>
<dbReference type="Pfam" id="PF00253">
    <property type="entry name" value="Ribosomal_S14"/>
    <property type="match status" value="1"/>
</dbReference>
<dbReference type="InterPro" id="IPR001209">
    <property type="entry name" value="Ribosomal_uS14"/>
</dbReference>
<dbReference type="PANTHER" id="PTHR19836">
    <property type="entry name" value="30S RIBOSOMAL PROTEIN S14"/>
    <property type="match status" value="1"/>
</dbReference>
<evidence type="ECO:0000256" key="3">
    <source>
        <dbReference type="ARBA" id="ARBA00023274"/>
    </source>
</evidence>
<dbReference type="NCBIfam" id="NF006477">
    <property type="entry name" value="PRK08881.1"/>
    <property type="match status" value="1"/>
</dbReference>
<dbReference type="GO" id="GO:0015935">
    <property type="term" value="C:small ribosomal subunit"/>
    <property type="evidence" value="ECO:0007669"/>
    <property type="project" value="TreeGrafter"/>
</dbReference>
<dbReference type="EMBL" id="AP019363">
    <property type="protein sequence ID" value="BBH43112.1"/>
    <property type="molecule type" value="Genomic_DNA"/>
</dbReference>
<sequence>MIRLAKIEKFKNQKKIIIKYKTLRNNLFQNSKKVKTLLNYIYLIKKFEELPKNSSFFRLRNYCWKTGKTRGIYRFFGLCRNVIREFAYNNFLPGIIKSSW</sequence>
<comment type="similarity">
    <text evidence="1">Belongs to the universal ribosomal protein uS14 family.</text>
</comment>
<evidence type="ECO:0000256" key="1">
    <source>
        <dbReference type="ARBA" id="ARBA00009083"/>
    </source>
</evidence>
<keyword evidence="4" id="KW-0934">Plastid</keyword>
<keyword evidence="3" id="KW-0687">Ribonucleoprotein</keyword>
<accession>A0A455REI3</accession>
<dbReference type="SUPFAM" id="SSF57716">
    <property type="entry name" value="Glucocorticoid receptor-like (DNA-binding domain)"/>
    <property type="match status" value="1"/>
</dbReference>
<dbReference type="AlphaFoldDB" id="A0A455REI3"/>
<dbReference type="PANTHER" id="PTHR19836:SF19">
    <property type="entry name" value="SMALL RIBOSOMAL SUBUNIT PROTEIN US14M"/>
    <property type="match status" value="1"/>
</dbReference>
<gene>
    <name evidence="4" type="primary">rps14</name>
</gene>
<evidence type="ECO:0000256" key="2">
    <source>
        <dbReference type="ARBA" id="ARBA00022980"/>
    </source>
</evidence>
<dbReference type="Gene3D" id="1.10.287.1480">
    <property type="match status" value="1"/>
</dbReference>
<name>A0A455REI3_9STRA</name>
<proteinExistence type="inferred from homology"/>